<dbReference type="Proteomes" id="UP000618460">
    <property type="component" value="Unassembled WGS sequence"/>
</dbReference>
<proteinExistence type="predicted"/>
<dbReference type="Pfam" id="PF00583">
    <property type="entry name" value="Acetyltransf_1"/>
    <property type="match status" value="1"/>
</dbReference>
<dbReference type="SUPFAM" id="SSF55729">
    <property type="entry name" value="Acyl-CoA N-acyltransferases (Nat)"/>
    <property type="match status" value="1"/>
</dbReference>
<gene>
    <name evidence="2" type="ORF">GCM10011351_20280</name>
</gene>
<accession>A0A917TR63</accession>
<reference evidence="2" key="2">
    <citation type="submission" date="2020-09" db="EMBL/GenBank/DDBJ databases">
        <authorList>
            <person name="Sun Q."/>
            <person name="Zhou Y."/>
        </authorList>
    </citation>
    <scope>NUCLEOTIDE SEQUENCE</scope>
    <source>
        <strain evidence="2">CGMCC 1.6333</strain>
    </source>
</reference>
<dbReference type="Gene3D" id="3.40.630.30">
    <property type="match status" value="1"/>
</dbReference>
<dbReference type="InterPro" id="IPR016181">
    <property type="entry name" value="Acyl_CoA_acyltransferase"/>
</dbReference>
<dbReference type="EMBL" id="BMLG01000010">
    <property type="protein sequence ID" value="GGM34240.1"/>
    <property type="molecule type" value="Genomic_DNA"/>
</dbReference>
<protein>
    <submittedName>
        <fullName evidence="2">N-acetyltransferase</fullName>
    </submittedName>
</protein>
<evidence type="ECO:0000313" key="3">
    <source>
        <dbReference type="Proteomes" id="UP000618460"/>
    </source>
</evidence>
<dbReference type="AlphaFoldDB" id="A0A917TR63"/>
<evidence type="ECO:0000313" key="2">
    <source>
        <dbReference type="EMBL" id="GGM34240.1"/>
    </source>
</evidence>
<name>A0A917TR63_9BACI</name>
<dbReference type="GO" id="GO:0016747">
    <property type="term" value="F:acyltransferase activity, transferring groups other than amino-acyl groups"/>
    <property type="evidence" value="ECO:0007669"/>
    <property type="project" value="InterPro"/>
</dbReference>
<evidence type="ECO:0000259" key="1">
    <source>
        <dbReference type="PROSITE" id="PS51186"/>
    </source>
</evidence>
<comment type="caution">
    <text evidence="2">The sequence shown here is derived from an EMBL/GenBank/DDBJ whole genome shotgun (WGS) entry which is preliminary data.</text>
</comment>
<dbReference type="PROSITE" id="PS51186">
    <property type="entry name" value="GNAT"/>
    <property type="match status" value="1"/>
</dbReference>
<dbReference type="OrthoDB" id="9796381at2"/>
<sequence>MISKATEKDLGAIMKVVDQVIEVMHAQGSFQWDESYPLVSDYQKDLNRDELYVYEELGAILGACTISNRGHEEYHLINWSEHDLALTLKRLAVSPNARGKGVADQFIEFAEELAHKKNIPHLNTDTFAENLYAQQLFKRNEFRFVQARIEDEGSELYYFEKNVT</sequence>
<dbReference type="RefSeq" id="WP_117155425.1">
    <property type="nucleotide sequence ID" value="NZ_BMLG01000010.1"/>
</dbReference>
<dbReference type="CDD" id="cd04301">
    <property type="entry name" value="NAT_SF"/>
    <property type="match status" value="1"/>
</dbReference>
<feature type="domain" description="N-acetyltransferase" evidence="1">
    <location>
        <begin position="1"/>
        <end position="164"/>
    </location>
</feature>
<reference evidence="2" key="1">
    <citation type="journal article" date="2014" name="Int. J. Syst. Evol. Microbiol.">
        <title>Complete genome sequence of Corynebacterium casei LMG S-19264T (=DSM 44701T), isolated from a smear-ripened cheese.</title>
        <authorList>
            <consortium name="US DOE Joint Genome Institute (JGI-PGF)"/>
            <person name="Walter F."/>
            <person name="Albersmeier A."/>
            <person name="Kalinowski J."/>
            <person name="Ruckert C."/>
        </authorList>
    </citation>
    <scope>NUCLEOTIDE SEQUENCE</scope>
    <source>
        <strain evidence="2">CGMCC 1.6333</strain>
    </source>
</reference>
<organism evidence="2 3">
    <name type="scientific">Paraliobacillus quinghaiensis</name>
    <dbReference type="NCBI Taxonomy" id="470815"/>
    <lineage>
        <taxon>Bacteria</taxon>
        <taxon>Bacillati</taxon>
        <taxon>Bacillota</taxon>
        <taxon>Bacilli</taxon>
        <taxon>Bacillales</taxon>
        <taxon>Bacillaceae</taxon>
        <taxon>Paraliobacillus</taxon>
    </lineage>
</organism>
<dbReference type="InterPro" id="IPR000182">
    <property type="entry name" value="GNAT_dom"/>
</dbReference>
<keyword evidence="3" id="KW-1185">Reference proteome</keyword>